<dbReference type="AlphaFoldDB" id="A0A8H6JVF0"/>
<evidence type="ECO:0000313" key="2">
    <source>
        <dbReference type="Proteomes" id="UP000654918"/>
    </source>
</evidence>
<organism evidence="1 2">
    <name type="scientific">Colletotrichum plurivorum</name>
    <dbReference type="NCBI Taxonomy" id="2175906"/>
    <lineage>
        <taxon>Eukaryota</taxon>
        <taxon>Fungi</taxon>
        <taxon>Dikarya</taxon>
        <taxon>Ascomycota</taxon>
        <taxon>Pezizomycotina</taxon>
        <taxon>Sordariomycetes</taxon>
        <taxon>Hypocreomycetidae</taxon>
        <taxon>Glomerellales</taxon>
        <taxon>Glomerellaceae</taxon>
        <taxon>Colletotrichum</taxon>
        <taxon>Colletotrichum orchidearum species complex</taxon>
    </lineage>
</organism>
<proteinExistence type="predicted"/>
<evidence type="ECO:0000313" key="1">
    <source>
        <dbReference type="EMBL" id="KAF6819443.1"/>
    </source>
</evidence>
<dbReference type="Proteomes" id="UP000654918">
    <property type="component" value="Unassembled WGS sequence"/>
</dbReference>
<name>A0A8H6JVF0_9PEZI</name>
<protein>
    <submittedName>
        <fullName evidence="1">Uncharacterized protein</fullName>
    </submittedName>
</protein>
<dbReference type="EMBL" id="WIGO01000286">
    <property type="protein sequence ID" value="KAF6819443.1"/>
    <property type="molecule type" value="Genomic_DNA"/>
</dbReference>
<comment type="caution">
    <text evidence="1">The sequence shown here is derived from an EMBL/GenBank/DDBJ whole genome shotgun (WGS) entry which is preliminary data.</text>
</comment>
<keyword evidence="2" id="KW-1185">Reference proteome</keyword>
<sequence>MSTDIPKAVALHHPSCPDTVPIKGFGRKRTMSRFTRTKPGVSDRYLHLRLPTSMSFLKGDGALAGPDLPVPDHEAMSHPAAVGYRFLVRSRQRDPTDRRQMSLLVVHNWTPTPRKVALDLSSWNAELRQVLAAEAGDSIKSETHQRSHAL</sequence>
<reference evidence="1" key="1">
    <citation type="journal article" date="2020" name="Phytopathology">
        <title>Genome Sequence Resources of Colletotrichum truncatum, C. plurivorum, C. musicola, and C. sojae: Four Species Pathogenic to Soybean (Glycine max).</title>
        <authorList>
            <person name="Rogerio F."/>
            <person name="Boufleur T.R."/>
            <person name="Ciampi-Guillardi M."/>
            <person name="Sukno S.A."/>
            <person name="Thon M.R."/>
            <person name="Massola Junior N.S."/>
            <person name="Baroncelli R."/>
        </authorList>
    </citation>
    <scope>NUCLEOTIDE SEQUENCE</scope>
    <source>
        <strain evidence="1">LFN00145</strain>
    </source>
</reference>
<accession>A0A8H6JVF0</accession>
<gene>
    <name evidence="1" type="ORF">CPLU01_13035</name>
</gene>